<organism evidence="8 9">
    <name type="scientific">Chironomus riparius</name>
    <dbReference type="NCBI Taxonomy" id="315576"/>
    <lineage>
        <taxon>Eukaryota</taxon>
        <taxon>Metazoa</taxon>
        <taxon>Ecdysozoa</taxon>
        <taxon>Arthropoda</taxon>
        <taxon>Hexapoda</taxon>
        <taxon>Insecta</taxon>
        <taxon>Pterygota</taxon>
        <taxon>Neoptera</taxon>
        <taxon>Endopterygota</taxon>
        <taxon>Diptera</taxon>
        <taxon>Nematocera</taxon>
        <taxon>Chironomoidea</taxon>
        <taxon>Chironomidae</taxon>
        <taxon>Chironominae</taxon>
        <taxon>Chironomus</taxon>
    </lineage>
</organism>
<evidence type="ECO:0000313" key="9">
    <source>
        <dbReference type="Proteomes" id="UP001153620"/>
    </source>
</evidence>
<dbReference type="GO" id="GO:0004252">
    <property type="term" value="F:serine-type endopeptidase activity"/>
    <property type="evidence" value="ECO:0007669"/>
    <property type="project" value="InterPro"/>
</dbReference>
<feature type="chain" id="PRO_5040393686" description="Peptidase S1 domain-containing protein" evidence="6">
    <location>
        <begin position="19"/>
        <end position="616"/>
    </location>
</feature>
<proteinExistence type="inferred from homology"/>
<evidence type="ECO:0000313" key="8">
    <source>
        <dbReference type="EMBL" id="CAG9810254.1"/>
    </source>
</evidence>
<dbReference type="Pfam" id="PF00089">
    <property type="entry name" value="Trypsin"/>
    <property type="match status" value="1"/>
</dbReference>
<dbReference type="EMBL" id="OU895880">
    <property type="protein sequence ID" value="CAG9810254.1"/>
    <property type="molecule type" value="Genomic_DNA"/>
</dbReference>
<dbReference type="Proteomes" id="UP001153620">
    <property type="component" value="Chromosome 4"/>
</dbReference>
<dbReference type="SUPFAM" id="SSF52058">
    <property type="entry name" value="L domain-like"/>
    <property type="match status" value="1"/>
</dbReference>
<dbReference type="Gene3D" id="2.40.10.10">
    <property type="entry name" value="Trypsin-like serine proteases"/>
    <property type="match status" value="1"/>
</dbReference>
<protein>
    <recommendedName>
        <fullName evidence="7">Peptidase S1 domain-containing protein</fullName>
    </recommendedName>
</protein>
<keyword evidence="1" id="KW-0433">Leucine-rich repeat</keyword>
<evidence type="ECO:0000256" key="2">
    <source>
        <dbReference type="ARBA" id="ARBA00022729"/>
    </source>
</evidence>
<dbReference type="InterPro" id="IPR043504">
    <property type="entry name" value="Peptidase_S1_PA_chymotrypsin"/>
</dbReference>
<dbReference type="SMART" id="SM00369">
    <property type="entry name" value="LRR_TYP"/>
    <property type="match status" value="6"/>
</dbReference>
<dbReference type="GO" id="GO:0006508">
    <property type="term" value="P:proteolysis"/>
    <property type="evidence" value="ECO:0007669"/>
    <property type="project" value="InterPro"/>
</dbReference>
<feature type="domain" description="Peptidase S1" evidence="7">
    <location>
        <begin position="372"/>
        <end position="608"/>
    </location>
</feature>
<keyword evidence="2 6" id="KW-0732">Signal</keyword>
<dbReference type="GO" id="GO:0005615">
    <property type="term" value="C:extracellular space"/>
    <property type="evidence" value="ECO:0007669"/>
    <property type="project" value="TreeGrafter"/>
</dbReference>
<accession>A0A9N9WZS2</accession>
<dbReference type="PROSITE" id="PS50240">
    <property type="entry name" value="TRYPSIN_DOM"/>
    <property type="match status" value="1"/>
</dbReference>
<evidence type="ECO:0000259" key="7">
    <source>
        <dbReference type="PROSITE" id="PS50240"/>
    </source>
</evidence>
<dbReference type="PANTHER" id="PTHR24373">
    <property type="entry name" value="SLIT RELATED LEUCINE-RICH REPEAT NEURONAL PROTEIN"/>
    <property type="match status" value="1"/>
</dbReference>
<comment type="similarity">
    <text evidence="4">Belongs to the peptidase S1 family. CLIP subfamily.</text>
</comment>
<dbReference type="AlphaFoldDB" id="A0A9N9WZS2"/>
<evidence type="ECO:0000256" key="1">
    <source>
        <dbReference type="ARBA" id="ARBA00022614"/>
    </source>
</evidence>
<dbReference type="InterPro" id="IPR001254">
    <property type="entry name" value="Trypsin_dom"/>
</dbReference>
<reference evidence="8" key="1">
    <citation type="submission" date="2022-01" db="EMBL/GenBank/DDBJ databases">
        <authorList>
            <person name="King R."/>
        </authorList>
    </citation>
    <scope>NUCLEOTIDE SEQUENCE</scope>
</reference>
<gene>
    <name evidence="8" type="ORF">CHIRRI_LOCUS13071</name>
</gene>
<evidence type="ECO:0000256" key="4">
    <source>
        <dbReference type="ARBA" id="ARBA00024195"/>
    </source>
</evidence>
<dbReference type="PANTHER" id="PTHR24373:SF395">
    <property type="entry name" value="IG-LIKE DOMAIN-CONTAINING PROTEIN"/>
    <property type="match status" value="1"/>
</dbReference>
<dbReference type="InterPro" id="IPR050328">
    <property type="entry name" value="Dev_Immune_Receptor"/>
</dbReference>
<feature type="region of interest" description="Disordered" evidence="5">
    <location>
        <begin position="329"/>
        <end position="349"/>
    </location>
</feature>
<dbReference type="InterPro" id="IPR003591">
    <property type="entry name" value="Leu-rich_rpt_typical-subtyp"/>
</dbReference>
<reference evidence="8" key="2">
    <citation type="submission" date="2022-10" db="EMBL/GenBank/DDBJ databases">
        <authorList>
            <consortium name="ENA_rothamsted_submissions"/>
            <consortium name="culmorum"/>
            <person name="King R."/>
        </authorList>
    </citation>
    <scope>NUCLEOTIDE SEQUENCE</scope>
</reference>
<dbReference type="InterPro" id="IPR001611">
    <property type="entry name" value="Leu-rich_rpt"/>
</dbReference>
<feature type="signal peptide" evidence="6">
    <location>
        <begin position="1"/>
        <end position="18"/>
    </location>
</feature>
<dbReference type="Pfam" id="PF13855">
    <property type="entry name" value="LRR_8"/>
    <property type="match status" value="2"/>
</dbReference>
<dbReference type="OrthoDB" id="676979at2759"/>
<dbReference type="SMART" id="SM00020">
    <property type="entry name" value="Tryp_SPc"/>
    <property type="match status" value="1"/>
</dbReference>
<dbReference type="GO" id="GO:0031012">
    <property type="term" value="C:extracellular matrix"/>
    <property type="evidence" value="ECO:0007669"/>
    <property type="project" value="TreeGrafter"/>
</dbReference>
<sequence>MNLKIFLIFCVCVYKITAEHATCSFSMKKVYIQFTMSDKYSCKLSFDSDSSSESVHEFAGNHETSKGDGNVEVLQTDSDSNLRKFSSAFCRKFENLQLIDLKNVKINSISEESLQKCTNLKILYLNSVGISEIPENLMTSNTELIEIEITSNNIESLPADMFEAQKKLTKLNLQNNKIRNFPSEIFNPLKNLGFLNLNNNQIEVLDSELFKKLIKLQKLSLNSNYIADLPSGIFSNLIKLQILELNSNQLSVINSNSFGIHHQLSYIDFSNNKVAAVDPEFFNKGPINTLKMDGNECLDDTINGRQDEDLQTCYDSFSADTLVKTLTTPKTTRSTTTRSTTTRSTTSRPTRIRTKATTETATVFPNKPEKLVIPFKTYPVESHPWIAAFILENSDYQCGGVVVTDSRIVTAGSCMYSKTDKTKLLYRDLKIVLGSRNIFEQFEAGKRSLAVQLYCIHPDFHIDSPLSKANVAVVFTEKPLEITKRIKPIGLNILTPDVMSITDAAYVAHGNIKSLSLKSNVSAGYLQASILESQRCQKPKNDETFCISDDNEDPACVDVLGSGLFVNESNKFYLRGILTYVSGSCDFDSYSLFTDVSRYINWIETVPAEEQDTDYM</sequence>
<evidence type="ECO:0000256" key="6">
    <source>
        <dbReference type="SAM" id="SignalP"/>
    </source>
</evidence>
<dbReference type="InterPro" id="IPR009003">
    <property type="entry name" value="Peptidase_S1_PA"/>
</dbReference>
<name>A0A9N9WZS2_9DIPT</name>
<evidence type="ECO:0000256" key="3">
    <source>
        <dbReference type="ARBA" id="ARBA00022737"/>
    </source>
</evidence>
<dbReference type="InterPro" id="IPR032675">
    <property type="entry name" value="LRR_dom_sf"/>
</dbReference>
<dbReference type="SUPFAM" id="SSF50494">
    <property type="entry name" value="Trypsin-like serine proteases"/>
    <property type="match status" value="1"/>
</dbReference>
<keyword evidence="9" id="KW-1185">Reference proteome</keyword>
<dbReference type="Gene3D" id="3.80.10.10">
    <property type="entry name" value="Ribonuclease Inhibitor"/>
    <property type="match status" value="1"/>
</dbReference>
<dbReference type="PROSITE" id="PS51450">
    <property type="entry name" value="LRR"/>
    <property type="match status" value="3"/>
</dbReference>
<keyword evidence="3" id="KW-0677">Repeat</keyword>
<evidence type="ECO:0000256" key="5">
    <source>
        <dbReference type="SAM" id="MobiDB-lite"/>
    </source>
</evidence>